<dbReference type="AlphaFoldDB" id="A0A8A3PFH3"/>
<dbReference type="Proteomes" id="UP000672032">
    <property type="component" value="Chromosome 4"/>
</dbReference>
<reference evidence="2" key="1">
    <citation type="submission" date="2020-10" db="EMBL/GenBank/DDBJ databases">
        <title>Genome Sequence of Monilinia vaccinii-corymbosi Sheds Light on Mummy Berry Disease Infection of Blueberry and Mating Type.</title>
        <authorList>
            <person name="Yow A.G."/>
            <person name="Zhang Y."/>
            <person name="Bansal K."/>
            <person name="Eacker S.M."/>
            <person name="Sullivan S."/>
            <person name="Liachko I."/>
            <person name="Cubeta M.A."/>
            <person name="Rollins J.A."/>
            <person name="Ashrafi H."/>
        </authorList>
    </citation>
    <scope>NUCLEOTIDE SEQUENCE</scope>
    <source>
        <strain evidence="2">RL-1</strain>
    </source>
</reference>
<gene>
    <name evidence="2" type="ORF">DSL72_005381</name>
</gene>
<accession>A0A8A3PFH3</accession>
<keyword evidence="3" id="KW-1185">Reference proteome</keyword>
<dbReference type="EMBL" id="CP063408">
    <property type="protein sequence ID" value="QSZ33809.1"/>
    <property type="molecule type" value="Genomic_DNA"/>
</dbReference>
<evidence type="ECO:0000256" key="1">
    <source>
        <dbReference type="SAM" id="MobiDB-lite"/>
    </source>
</evidence>
<protein>
    <submittedName>
        <fullName evidence="2">Uncharacterized protein</fullName>
    </submittedName>
</protein>
<evidence type="ECO:0000313" key="3">
    <source>
        <dbReference type="Proteomes" id="UP000672032"/>
    </source>
</evidence>
<sequence>MHLFNRPPKAPHQLELHKAALIRHQQGLVSPPTQQVRQASIRLPEHLPGPQKHLATDPPLSMGNVFQDGITQLPVTHLTGNHLLRVQESRAQRLQDRQADENGRGEEKKPSEHHHLLPTIRNMAHKTSNLFSHARKILRKYLDKLLAHIPPRKSSGKTVERRPCEVIVKNAEAKSVETQLFQPIYPSEKELEAGFGIESRESIEMVAELDATFLLVTPLVTGTHPPDWPLRAPRESFCWI</sequence>
<name>A0A8A3PFH3_9HELO</name>
<evidence type="ECO:0000313" key="2">
    <source>
        <dbReference type="EMBL" id="QSZ33809.1"/>
    </source>
</evidence>
<dbReference type="OrthoDB" id="3511202at2759"/>
<proteinExistence type="predicted"/>
<feature type="region of interest" description="Disordered" evidence="1">
    <location>
        <begin position="92"/>
        <end position="115"/>
    </location>
</feature>
<organism evidence="2 3">
    <name type="scientific">Monilinia vaccinii-corymbosi</name>
    <dbReference type="NCBI Taxonomy" id="61207"/>
    <lineage>
        <taxon>Eukaryota</taxon>
        <taxon>Fungi</taxon>
        <taxon>Dikarya</taxon>
        <taxon>Ascomycota</taxon>
        <taxon>Pezizomycotina</taxon>
        <taxon>Leotiomycetes</taxon>
        <taxon>Helotiales</taxon>
        <taxon>Sclerotiniaceae</taxon>
        <taxon>Monilinia</taxon>
    </lineage>
</organism>